<accession>A0A5R9J525</accession>
<dbReference type="InterPro" id="IPR017871">
    <property type="entry name" value="ABC_transporter-like_CS"/>
</dbReference>
<dbReference type="OrthoDB" id="5288404at2"/>
<dbReference type="Gene3D" id="1.20.1560.10">
    <property type="entry name" value="ABC transporter type 1, transmembrane domain"/>
    <property type="match status" value="1"/>
</dbReference>
<dbReference type="GO" id="GO:0015421">
    <property type="term" value="F:ABC-type oligopeptide transporter activity"/>
    <property type="evidence" value="ECO:0007669"/>
    <property type="project" value="TreeGrafter"/>
</dbReference>
<comment type="subcellular location">
    <subcellularLocation>
        <location evidence="1">Cell membrane</location>
        <topology evidence="1">Multi-pass membrane protein</topology>
    </subcellularLocation>
</comment>
<comment type="function">
    <text evidence="7">Part of an ABC transporter complex. Transmembrane domains (TMD) form a pore in the inner membrane and the ATP-binding domain (NBD) is responsible for energy generation.</text>
</comment>
<evidence type="ECO:0000256" key="7">
    <source>
        <dbReference type="ARBA" id="ARBA00024725"/>
    </source>
</evidence>
<feature type="transmembrane region" description="Helical" evidence="9">
    <location>
        <begin position="101"/>
        <end position="123"/>
    </location>
</feature>
<dbReference type="EMBL" id="VCDI01000003">
    <property type="protein sequence ID" value="TLU72725.1"/>
    <property type="molecule type" value="Genomic_DNA"/>
</dbReference>
<dbReference type="Pfam" id="PF00005">
    <property type="entry name" value="ABC_tran"/>
    <property type="match status" value="1"/>
</dbReference>
<evidence type="ECO:0000256" key="3">
    <source>
        <dbReference type="ARBA" id="ARBA00022741"/>
    </source>
</evidence>
<dbReference type="InterPro" id="IPR036640">
    <property type="entry name" value="ABC1_TM_sf"/>
</dbReference>
<dbReference type="GO" id="GO:0005524">
    <property type="term" value="F:ATP binding"/>
    <property type="evidence" value="ECO:0007669"/>
    <property type="project" value="UniProtKB-KW"/>
</dbReference>
<evidence type="ECO:0000256" key="8">
    <source>
        <dbReference type="SAM" id="MobiDB-lite"/>
    </source>
</evidence>
<dbReference type="SMART" id="SM00382">
    <property type="entry name" value="AAA"/>
    <property type="match status" value="1"/>
</dbReference>
<feature type="transmembrane region" description="Helical" evidence="9">
    <location>
        <begin position="60"/>
        <end position="80"/>
    </location>
</feature>
<dbReference type="CDD" id="cd18575">
    <property type="entry name" value="ABC_6TM_bac_exporter_ABCB8_10_like"/>
    <property type="match status" value="1"/>
</dbReference>
<dbReference type="PROSITE" id="PS50929">
    <property type="entry name" value="ABC_TM1F"/>
    <property type="match status" value="1"/>
</dbReference>
<keyword evidence="4 12" id="KW-0067">ATP-binding</keyword>
<dbReference type="PROSITE" id="PS50893">
    <property type="entry name" value="ABC_TRANSPORTER_2"/>
    <property type="match status" value="1"/>
</dbReference>
<dbReference type="RefSeq" id="WP_138326186.1">
    <property type="nucleotide sequence ID" value="NZ_VCDI01000003.1"/>
</dbReference>
<protein>
    <submittedName>
        <fullName evidence="12">ATP-binding cassette domain-containing protein</fullName>
    </submittedName>
</protein>
<evidence type="ECO:0000256" key="1">
    <source>
        <dbReference type="ARBA" id="ARBA00004651"/>
    </source>
</evidence>
<proteinExistence type="predicted"/>
<evidence type="ECO:0000313" key="12">
    <source>
        <dbReference type="EMBL" id="TLU72725.1"/>
    </source>
</evidence>
<feature type="domain" description="ABC transporter" evidence="10">
    <location>
        <begin position="380"/>
        <end position="615"/>
    </location>
</feature>
<organism evidence="12 13">
    <name type="scientific">Lichenicoccus roseus</name>
    <dbReference type="NCBI Taxonomy" id="2683649"/>
    <lineage>
        <taxon>Bacteria</taxon>
        <taxon>Pseudomonadati</taxon>
        <taxon>Pseudomonadota</taxon>
        <taxon>Alphaproteobacteria</taxon>
        <taxon>Acetobacterales</taxon>
        <taxon>Acetobacteraceae</taxon>
        <taxon>Lichenicoccus</taxon>
    </lineage>
</organism>
<evidence type="ECO:0000259" key="11">
    <source>
        <dbReference type="PROSITE" id="PS50929"/>
    </source>
</evidence>
<dbReference type="GO" id="GO:0016887">
    <property type="term" value="F:ATP hydrolysis activity"/>
    <property type="evidence" value="ECO:0007669"/>
    <property type="project" value="InterPro"/>
</dbReference>
<dbReference type="PROSITE" id="PS00211">
    <property type="entry name" value="ABC_TRANSPORTER_1"/>
    <property type="match status" value="1"/>
</dbReference>
<dbReference type="CDD" id="cd03249">
    <property type="entry name" value="ABC_MTABC3_MDL1_MDL2"/>
    <property type="match status" value="1"/>
</dbReference>
<keyword evidence="3" id="KW-0547">Nucleotide-binding</keyword>
<evidence type="ECO:0000259" key="10">
    <source>
        <dbReference type="PROSITE" id="PS50893"/>
    </source>
</evidence>
<feature type="region of interest" description="Disordered" evidence="8">
    <location>
        <begin position="1"/>
        <end position="35"/>
    </location>
</feature>
<evidence type="ECO:0000256" key="6">
    <source>
        <dbReference type="ARBA" id="ARBA00023136"/>
    </source>
</evidence>
<dbReference type="SUPFAM" id="SSF90123">
    <property type="entry name" value="ABC transporter transmembrane region"/>
    <property type="match status" value="1"/>
</dbReference>
<feature type="transmembrane region" description="Helical" evidence="9">
    <location>
        <begin position="286"/>
        <end position="304"/>
    </location>
</feature>
<dbReference type="AlphaFoldDB" id="A0A5R9J525"/>
<sequence length="626" mass="66553">MSQQSTAAAYPAPGPHTAAPQSRLASSAGPDGSGAGASRAGASRFGAVAMLAGYLLPYRWRVAGASAALLLAAGLILALGQGVRRLIDLGFATGSPRQLDLAALAMASVVACLAVATSLRFYLVSWLGERVGADLRRDMFSHVLSLSPEFFETARTGDVLTRLTADISVLQSLVGSAVSQWLRNAILVTGALVMLLVTSLKLALLVILVVPLVVLPLVLFGRRERVLSRAAQDRIGDLGAYTEETVNALRTVQAFTHEPVDRMRFGQEVERAVGAALRRVRTRSSLLFVVILLGFGAIVFSLWVGGRDVVAGRLSGGDLSAFVFYAVLVATSGAQMSELWGDLARASGAADRLRELLAQRPTIEAPESPVALPELLAGRVGFEAVTFRYPGRPGHDALAGISLEIEPGRTLALVGPSGAGKTTILQLLLRYYDPSEGVIRLDGIDIRRLRPADLRRRIGIVPQEPVIFSMSAMENIRYGRPEASDAEVMAAGRAARGDFIEALPEGYHSFLGERGVRLSGGQRQRIAIARAILRDPAVLLLDEATSALDAESEQAVQEAMATLSRGRTTLVIAHRLATVRNADRIVVIEQGRIVASGTHASLMADGGLYARLAELQFLSGRGVPAR</sequence>
<gene>
    <name evidence="12" type="ORF">FE263_11885</name>
</gene>
<keyword evidence="13" id="KW-1185">Reference proteome</keyword>
<dbReference type="InterPro" id="IPR027417">
    <property type="entry name" value="P-loop_NTPase"/>
</dbReference>
<dbReference type="GO" id="GO:0005886">
    <property type="term" value="C:plasma membrane"/>
    <property type="evidence" value="ECO:0007669"/>
    <property type="project" value="UniProtKB-SubCell"/>
</dbReference>
<evidence type="ECO:0000256" key="2">
    <source>
        <dbReference type="ARBA" id="ARBA00022692"/>
    </source>
</evidence>
<keyword evidence="5 9" id="KW-1133">Transmembrane helix</keyword>
<name>A0A5R9J525_9PROT</name>
<evidence type="ECO:0000256" key="9">
    <source>
        <dbReference type="SAM" id="Phobius"/>
    </source>
</evidence>
<evidence type="ECO:0000256" key="5">
    <source>
        <dbReference type="ARBA" id="ARBA00022989"/>
    </source>
</evidence>
<dbReference type="PANTHER" id="PTHR43394">
    <property type="entry name" value="ATP-DEPENDENT PERMEASE MDL1, MITOCHONDRIAL"/>
    <property type="match status" value="1"/>
</dbReference>
<keyword evidence="6 9" id="KW-0472">Membrane</keyword>
<dbReference type="SUPFAM" id="SSF52540">
    <property type="entry name" value="P-loop containing nucleoside triphosphate hydrolases"/>
    <property type="match status" value="1"/>
</dbReference>
<dbReference type="Pfam" id="PF00664">
    <property type="entry name" value="ABC_membrane"/>
    <property type="match status" value="1"/>
</dbReference>
<dbReference type="Proteomes" id="UP000305654">
    <property type="component" value="Unassembled WGS sequence"/>
</dbReference>
<dbReference type="NCBIfam" id="TIGR02204">
    <property type="entry name" value="MsbA_rel"/>
    <property type="match status" value="1"/>
</dbReference>
<dbReference type="Gene3D" id="3.40.50.300">
    <property type="entry name" value="P-loop containing nucleotide triphosphate hydrolases"/>
    <property type="match status" value="1"/>
</dbReference>
<dbReference type="FunFam" id="3.40.50.300:FF:000218">
    <property type="entry name" value="Multidrug ABC transporter ATP-binding protein"/>
    <property type="match status" value="1"/>
</dbReference>
<evidence type="ECO:0000256" key="4">
    <source>
        <dbReference type="ARBA" id="ARBA00022840"/>
    </source>
</evidence>
<reference evidence="12 13" key="1">
    <citation type="submission" date="2019-05" db="EMBL/GenBank/DDBJ databases">
        <authorList>
            <person name="Pankratov T."/>
            <person name="Grouzdev D."/>
        </authorList>
    </citation>
    <scope>NUCLEOTIDE SEQUENCE [LARGE SCALE GENOMIC DNA]</scope>
    <source>
        <strain evidence="12 13">KEBCLARHB70R</strain>
    </source>
</reference>
<evidence type="ECO:0000313" key="13">
    <source>
        <dbReference type="Proteomes" id="UP000305654"/>
    </source>
</evidence>
<dbReference type="InterPro" id="IPR011527">
    <property type="entry name" value="ABC1_TM_dom"/>
</dbReference>
<comment type="caution">
    <text evidence="12">The sequence shown here is derived from an EMBL/GenBank/DDBJ whole genome shotgun (WGS) entry which is preliminary data.</text>
</comment>
<dbReference type="InterPro" id="IPR039421">
    <property type="entry name" value="Type_1_exporter"/>
</dbReference>
<dbReference type="InterPro" id="IPR003439">
    <property type="entry name" value="ABC_transporter-like_ATP-bd"/>
</dbReference>
<dbReference type="PANTHER" id="PTHR43394:SF1">
    <property type="entry name" value="ATP-BINDING CASSETTE SUB-FAMILY B MEMBER 10, MITOCHONDRIAL"/>
    <property type="match status" value="1"/>
</dbReference>
<dbReference type="InterPro" id="IPR011918">
    <property type="entry name" value="ABC_MsbA_ATP-bd"/>
</dbReference>
<feature type="compositionally biased region" description="Low complexity" evidence="8">
    <location>
        <begin position="25"/>
        <end position="35"/>
    </location>
</feature>
<dbReference type="InterPro" id="IPR003593">
    <property type="entry name" value="AAA+_ATPase"/>
</dbReference>
<feature type="transmembrane region" description="Helical" evidence="9">
    <location>
        <begin position="186"/>
        <end position="219"/>
    </location>
</feature>
<dbReference type="GO" id="GO:0090374">
    <property type="term" value="P:oligopeptide export from mitochondrion"/>
    <property type="evidence" value="ECO:0007669"/>
    <property type="project" value="TreeGrafter"/>
</dbReference>
<keyword evidence="2 9" id="KW-0812">Transmembrane</keyword>
<feature type="domain" description="ABC transmembrane type-1" evidence="11">
    <location>
        <begin position="63"/>
        <end position="345"/>
    </location>
</feature>